<dbReference type="Pfam" id="PF00069">
    <property type="entry name" value="Pkinase"/>
    <property type="match status" value="1"/>
</dbReference>
<dbReference type="PROSITE" id="PS00108">
    <property type="entry name" value="PROTEIN_KINASE_ST"/>
    <property type="match status" value="1"/>
</dbReference>
<accession>A0A164F7V4</accession>
<evidence type="ECO:0000256" key="4">
    <source>
        <dbReference type="RuleBase" id="RU000304"/>
    </source>
</evidence>
<dbReference type="InterPro" id="IPR000719">
    <property type="entry name" value="Prot_kinase_dom"/>
</dbReference>
<name>A0A164F7V4_9CRUS</name>
<reference evidence="6 7" key="1">
    <citation type="submission" date="2016-03" db="EMBL/GenBank/DDBJ databases">
        <title>EvidentialGene: Evidence-directed Construction of Genes on Genomes.</title>
        <authorList>
            <person name="Gilbert D.G."/>
            <person name="Choi J.-H."/>
            <person name="Mockaitis K."/>
            <person name="Colbourne J."/>
            <person name="Pfrender M."/>
        </authorList>
    </citation>
    <scope>NUCLEOTIDE SEQUENCE [LARGE SCALE GENOMIC DNA]</scope>
    <source>
        <strain evidence="6 7">Xinb3</strain>
        <tissue evidence="6">Complete organism</tissue>
    </source>
</reference>
<evidence type="ECO:0000313" key="6">
    <source>
        <dbReference type="EMBL" id="KZR97516.1"/>
    </source>
</evidence>
<dbReference type="InterPro" id="IPR008271">
    <property type="entry name" value="Ser/Thr_kinase_AS"/>
</dbReference>
<keyword evidence="7" id="KW-1185">Reference proteome</keyword>
<feature type="binding site" evidence="3">
    <location>
        <position position="54"/>
    </location>
    <ligand>
        <name>ATP</name>
        <dbReference type="ChEBI" id="CHEBI:30616"/>
    </ligand>
</feature>
<dbReference type="GO" id="GO:0051082">
    <property type="term" value="F:unfolded protein binding"/>
    <property type="evidence" value="ECO:0007669"/>
    <property type="project" value="TreeGrafter"/>
</dbReference>
<feature type="domain" description="Protein kinase" evidence="5">
    <location>
        <begin position="27"/>
        <end position="181"/>
    </location>
</feature>
<dbReference type="EMBL" id="LRGB01021105">
    <property type="protein sequence ID" value="KZR97516.1"/>
    <property type="molecule type" value="Genomic_DNA"/>
</dbReference>
<keyword evidence="4" id="KW-0723">Serine/threonine-protein kinase</keyword>
<dbReference type="AlphaFoldDB" id="A0A164F7V4"/>
<dbReference type="GO" id="GO:0036498">
    <property type="term" value="P:IRE1-mediated unfolded protein response"/>
    <property type="evidence" value="ECO:0007669"/>
    <property type="project" value="TreeGrafter"/>
</dbReference>
<keyword evidence="2 3" id="KW-0067">ATP-binding</keyword>
<dbReference type="OrthoDB" id="6367533at2759"/>
<evidence type="ECO:0000313" key="7">
    <source>
        <dbReference type="Proteomes" id="UP000076858"/>
    </source>
</evidence>
<evidence type="ECO:0000259" key="5">
    <source>
        <dbReference type="PROSITE" id="PS50011"/>
    </source>
</evidence>
<dbReference type="GO" id="GO:1990604">
    <property type="term" value="C:IRE1-TRAF2-ASK1 complex"/>
    <property type="evidence" value="ECO:0007669"/>
    <property type="project" value="TreeGrafter"/>
</dbReference>
<dbReference type="SMART" id="SM00220">
    <property type="entry name" value="S_TKc"/>
    <property type="match status" value="1"/>
</dbReference>
<dbReference type="PANTHER" id="PTHR13954">
    <property type="entry name" value="IRE1-RELATED"/>
    <property type="match status" value="1"/>
</dbReference>
<dbReference type="GO" id="GO:0005524">
    <property type="term" value="F:ATP binding"/>
    <property type="evidence" value="ECO:0007669"/>
    <property type="project" value="UniProtKB-UniRule"/>
</dbReference>
<dbReference type="PROSITE" id="PS50011">
    <property type="entry name" value="PROTEIN_KINASE_DOM"/>
    <property type="match status" value="1"/>
</dbReference>
<dbReference type="PROSITE" id="PS00107">
    <property type="entry name" value="PROTEIN_KINASE_ATP"/>
    <property type="match status" value="1"/>
</dbReference>
<evidence type="ECO:0000256" key="1">
    <source>
        <dbReference type="ARBA" id="ARBA00022741"/>
    </source>
</evidence>
<dbReference type="GO" id="GO:0004674">
    <property type="term" value="F:protein serine/threonine kinase activity"/>
    <property type="evidence" value="ECO:0007669"/>
    <property type="project" value="UniProtKB-KW"/>
</dbReference>
<gene>
    <name evidence="6" type="ORF">APZ42_007562</name>
</gene>
<dbReference type="STRING" id="35525.A0A164F7V4"/>
<sequence>TEKDKSGRTISDYLNEDTLKKKMKIEFSREALLGKGRYGSVFEGKLENRQVAVKRVELQRVNSNEEALMLQFKHPNIVKLLLCESDDNFWYYALELCDASLDKLFLKSDNPKRYNGAMPRRVDVFLQLASGLEHIHSKGCTHRDVKPQNILISKGHDVDGITIKWADFRLSTTVNKRETFT</sequence>
<protein>
    <recommendedName>
        <fullName evidence="5">Protein kinase domain-containing protein</fullName>
    </recommendedName>
</protein>
<feature type="non-terminal residue" evidence="6">
    <location>
        <position position="1"/>
    </location>
</feature>
<dbReference type="Proteomes" id="UP000076858">
    <property type="component" value="Unassembled WGS sequence"/>
</dbReference>
<evidence type="ECO:0000256" key="2">
    <source>
        <dbReference type="ARBA" id="ARBA00022840"/>
    </source>
</evidence>
<dbReference type="GO" id="GO:0004521">
    <property type="term" value="F:RNA endonuclease activity"/>
    <property type="evidence" value="ECO:0007669"/>
    <property type="project" value="InterPro"/>
</dbReference>
<organism evidence="6 7">
    <name type="scientific">Daphnia magna</name>
    <dbReference type="NCBI Taxonomy" id="35525"/>
    <lineage>
        <taxon>Eukaryota</taxon>
        <taxon>Metazoa</taxon>
        <taxon>Ecdysozoa</taxon>
        <taxon>Arthropoda</taxon>
        <taxon>Crustacea</taxon>
        <taxon>Branchiopoda</taxon>
        <taxon>Diplostraca</taxon>
        <taxon>Cladocera</taxon>
        <taxon>Anomopoda</taxon>
        <taxon>Daphniidae</taxon>
        <taxon>Daphnia</taxon>
    </lineage>
</organism>
<dbReference type="PANTHER" id="PTHR13954:SF6">
    <property type="entry name" value="NON-SPECIFIC SERINE_THREONINE PROTEIN KINASE"/>
    <property type="match status" value="1"/>
</dbReference>
<dbReference type="GO" id="GO:0070059">
    <property type="term" value="P:intrinsic apoptotic signaling pathway in response to endoplasmic reticulum stress"/>
    <property type="evidence" value="ECO:0007669"/>
    <property type="project" value="TreeGrafter"/>
</dbReference>
<dbReference type="InterPro" id="IPR017441">
    <property type="entry name" value="Protein_kinase_ATP_BS"/>
</dbReference>
<dbReference type="InterPro" id="IPR045133">
    <property type="entry name" value="IRE1/2-like"/>
</dbReference>
<comment type="caution">
    <text evidence="6">The sequence shown here is derived from an EMBL/GenBank/DDBJ whole genome shotgun (WGS) entry which is preliminary data.</text>
</comment>
<evidence type="ECO:0000256" key="3">
    <source>
        <dbReference type="PROSITE-ProRule" id="PRU10141"/>
    </source>
</evidence>
<comment type="similarity">
    <text evidence="4">Belongs to the protein kinase superfamily.</text>
</comment>
<keyword evidence="4" id="KW-0418">Kinase</keyword>
<dbReference type="SUPFAM" id="SSF56112">
    <property type="entry name" value="Protein kinase-like (PK-like)"/>
    <property type="match status" value="1"/>
</dbReference>
<keyword evidence="4" id="KW-0808">Transferase</keyword>
<dbReference type="Gene3D" id="1.10.510.10">
    <property type="entry name" value="Transferase(Phosphotransferase) domain 1"/>
    <property type="match status" value="1"/>
</dbReference>
<keyword evidence="1 3" id="KW-0547">Nucleotide-binding</keyword>
<proteinExistence type="inferred from homology"/>
<feature type="non-terminal residue" evidence="6">
    <location>
        <position position="181"/>
    </location>
</feature>
<dbReference type="InterPro" id="IPR011009">
    <property type="entry name" value="Kinase-like_dom_sf"/>
</dbReference>